<evidence type="ECO:0000256" key="1">
    <source>
        <dbReference type="ARBA" id="ARBA00004651"/>
    </source>
</evidence>
<keyword evidence="9" id="KW-0807">Transducer</keyword>
<accession>A0A6P3V699</accession>
<dbReference type="KEGG" id="bim:100744952"/>
<name>A0A6P3V699_BOMIM</name>
<evidence type="ECO:0000256" key="4">
    <source>
        <dbReference type="ARBA" id="ARBA00022692"/>
    </source>
</evidence>
<feature type="transmembrane region" description="Helical" evidence="10">
    <location>
        <begin position="156"/>
        <end position="174"/>
    </location>
</feature>
<dbReference type="GO" id="GO:0007165">
    <property type="term" value="P:signal transduction"/>
    <property type="evidence" value="ECO:0007669"/>
    <property type="project" value="UniProtKB-KW"/>
</dbReference>
<evidence type="ECO:0000313" key="11">
    <source>
        <dbReference type="Proteomes" id="UP000515180"/>
    </source>
</evidence>
<keyword evidence="7 10" id="KW-0472">Membrane</keyword>
<dbReference type="PANTHER" id="PTHR21137">
    <property type="entry name" value="ODORANT RECEPTOR"/>
    <property type="match status" value="1"/>
</dbReference>
<feature type="transmembrane region" description="Helical" evidence="10">
    <location>
        <begin position="186"/>
        <end position="207"/>
    </location>
</feature>
<evidence type="ECO:0000256" key="6">
    <source>
        <dbReference type="ARBA" id="ARBA00022989"/>
    </source>
</evidence>
<evidence type="ECO:0000256" key="2">
    <source>
        <dbReference type="ARBA" id="ARBA00022475"/>
    </source>
</evidence>
<feature type="non-terminal residue" evidence="12">
    <location>
        <position position="229"/>
    </location>
</feature>
<keyword evidence="11" id="KW-1185">Reference proteome</keyword>
<evidence type="ECO:0000256" key="9">
    <source>
        <dbReference type="ARBA" id="ARBA00023224"/>
    </source>
</evidence>
<feature type="transmembrane region" description="Helical" evidence="10">
    <location>
        <begin position="32"/>
        <end position="53"/>
    </location>
</feature>
<proteinExistence type="predicted"/>
<reference evidence="12" key="1">
    <citation type="submission" date="2025-08" db="UniProtKB">
        <authorList>
            <consortium name="RefSeq"/>
        </authorList>
    </citation>
    <scope>IDENTIFICATION</scope>
</reference>
<keyword evidence="4 10" id="KW-0812">Transmembrane</keyword>
<dbReference type="Proteomes" id="UP000515180">
    <property type="component" value="Unplaced"/>
</dbReference>
<dbReference type="GeneID" id="100744952"/>
<keyword evidence="2" id="KW-1003">Cell membrane</keyword>
<sequence length="229" mass="26504">MLDLLKKKPFVPENNGEGEIHARYDNLIEKVAVGYTIQITFCVLSLLGMALICDFKLKKLMFPGWFPFDITSSWLAFSMTFLYQFLGLVIICIGVCIFDTLFVGLLLHICCQLEMLVYRLHNIEGHEIQSLKHCVWHHNKIFRFADMVNNFFNKMMFVQFMASAVAVCFTLYLLTDVQDTAQLIGWSTYMFAGICQTFFFCWFGNAAKVKSLDISNMVYNSDWSTMFLI</sequence>
<evidence type="ECO:0000256" key="3">
    <source>
        <dbReference type="ARBA" id="ARBA00022606"/>
    </source>
</evidence>
<dbReference type="Pfam" id="PF02949">
    <property type="entry name" value="7tm_6"/>
    <property type="match status" value="1"/>
</dbReference>
<gene>
    <name evidence="12" type="primary">LOC100744952</name>
</gene>
<keyword evidence="6 10" id="KW-1133">Transmembrane helix</keyword>
<organism evidence="11 12">
    <name type="scientific">Bombus impatiens</name>
    <name type="common">Bumblebee</name>
    <dbReference type="NCBI Taxonomy" id="132113"/>
    <lineage>
        <taxon>Eukaryota</taxon>
        <taxon>Metazoa</taxon>
        <taxon>Ecdysozoa</taxon>
        <taxon>Arthropoda</taxon>
        <taxon>Hexapoda</taxon>
        <taxon>Insecta</taxon>
        <taxon>Pterygota</taxon>
        <taxon>Neoptera</taxon>
        <taxon>Endopterygota</taxon>
        <taxon>Hymenoptera</taxon>
        <taxon>Apocrita</taxon>
        <taxon>Aculeata</taxon>
        <taxon>Apoidea</taxon>
        <taxon>Anthophila</taxon>
        <taxon>Apidae</taxon>
        <taxon>Bombus</taxon>
        <taxon>Pyrobombus</taxon>
    </lineage>
</organism>
<dbReference type="PANTHER" id="PTHR21137:SF35">
    <property type="entry name" value="ODORANT RECEPTOR 19A-RELATED"/>
    <property type="match status" value="1"/>
</dbReference>
<comment type="subcellular location">
    <subcellularLocation>
        <location evidence="1">Cell membrane</location>
        <topology evidence="1">Multi-pass membrane protein</topology>
    </subcellularLocation>
</comment>
<keyword evidence="3" id="KW-0716">Sensory transduction</keyword>
<dbReference type="OrthoDB" id="6597368at2759"/>
<evidence type="ECO:0000256" key="7">
    <source>
        <dbReference type="ARBA" id="ARBA00023136"/>
    </source>
</evidence>
<dbReference type="RefSeq" id="XP_012248811.1">
    <property type="nucleotide sequence ID" value="XM_012393388.1"/>
</dbReference>
<dbReference type="AlphaFoldDB" id="A0A6P3V699"/>
<dbReference type="GO" id="GO:0005549">
    <property type="term" value="F:odorant binding"/>
    <property type="evidence" value="ECO:0007669"/>
    <property type="project" value="InterPro"/>
</dbReference>
<protein>
    <submittedName>
        <fullName evidence="12">Odorant receptor Or1-like</fullName>
    </submittedName>
</protein>
<evidence type="ECO:0000256" key="5">
    <source>
        <dbReference type="ARBA" id="ARBA00022725"/>
    </source>
</evidence>
<feature type="transmembrane region" description="Helical" evidence="10">
    <location>
        <begin position="83"/>
        <end position="109"/>
    </location>
</feature>
<dbReference type="GO" id="GO:0005886">
    <property type="term" value="C:plasma membrane"/>
    <property type="evidence" value="ECO:0007669"/>
    <property type="project" value="UniProtKB-SubCell"/>
</dbReference>
<evidence type="ECO:0000256" key="10">
    <source>
        <dbReference type="SAM" id="Phobius"/>
    </source>
</evidence>
<dbReference type="InterPro" id="IPR004117">
    <property type="entry name" value="7tm6_olfct_rcpt"/>
</dbReference>
<evidence type="ECO:0000256" key="8">
    <source>
        <dbReference type="ARBA" id="ARBA00023170"/>
    </source>
</evidence>
<evidence type="ECO:0000313" key="12">
    <source>
        <dbReference type="RefSeq" id="XP_012248811.1"/>
    </source>
</evidence>
<keyword evidence="8" id="KW-0675">Receptor</keyword>
<keyword evidence="5" id="KW-0552">Olfaction</keyword>
<dbReference type="GO" id="GO:0004984">
    <property type="term" value="F:olfactory receptor activity"/>
    <property type="evidence" value="ECO:0007669"/>
    <property type="project" value="InterPro"/>
</dbReference>